<organism evidence="13 14">
    <name type="scientific">Penicillium steckii</name>
    <dbReference type="NCBI Taxonomy" id="303698"/>
    <lineage>
        <taxon>Eukaryota</taxon>
        <taxon>Fungi</taxon>
        <taxon>Dikarya</taxon>
        <taxon>Ascomycota</taxon>
        <taxon>Pezizomycotina</taxon>
        <taxon>Eurotiomycetes</taxon>
        <taxon>Eurotiomycetidae</taxon>
        <taxon>Eurotiales</taxon>
        <taxon>Aspergillaceae</taxon>
        <taxon>Penicillium</taxon>
    </lineage>
</organism>
<accession>A0A1V6TYV4</accession>
<keyword evidence="8" id="KW-0812">Transmembrane</keyword>
<dbReference type="GO" id="GO:0010106">
    <property type="term" value="P:cellular response to iron ion starvation"/>
    <property type="evidence" value="ECO:0007669"/>
    <property type="project" value="TreeGrafter"/>
</dbReference>
<evidence type="ECO:0000259" key="11">
    <source>
        <dbReference type="Pfam" id="PF07731"/>
    </source>
</evidence>
<keyword evidence="8" id="KW-0472">Membrane</keyword>
<dbReference type="PROSITE" id="PS00079">
    <property type="entry name" value="MULTICOPPER_OXIDASE1"/>
    <property type="match status" value="1"/>
</dbReference>
<protein>
    <recommendedName>
        <fullName evidence="15">Multicopper oxidase</fullName>
    </recommendedName>
</protein>
<feature type="domain" description="Plastocyanin-like" evidence="10">
    <location>
        <begin position="159"/>
        <end position="303"/>
    </location>
</feature>
<keyword evidence="8" id="KW-1133">Transmembrane helix</keyword>
<evidence type="ECO:0000256" key="4">
    <source>
        <dbReference type="ARBA" id="ARBA00023002"/>
    </source>
</evidence>
<comment type="similarity">
    <text evidence="1">Belongs to the multicopper oxidase family.</text>
</comment>
<dbReference type="GO" id="GO:0004322">
    <property type="term" value="F:ferroxidase activity"/>
    <property type="evidence" value="ECO:0007669"/>
    <property type="project" value="TreeGrafter"/>
</dbReference>
<dbReference type="Pfam" id="PF00394">
    <property type="entry name" value="Cu-oxidase"/>
    <property type="match status" value="1"/>
</dbReference>
<keyword evidence="14" id="KW-1185">Reference proteome</keyword>
<dbReference type="InterPro" id="IPR045087">
    <property type="entry name" value="Cu-oxidase_fam"/>
</dbReference>
<dbReference type="InterPro" id="IPR033138">
    <property type="entry name" value="Cu_oxidase_CS"/>
</dbReference>
<feature type="chain" id="PRO_5013071149" description="Multicopper oxidase" evidence="9">
    <location>
        <begin position="25"/>
        <end position="612"/>
    </location>
</feature>
<dbReference type="EMBL" id="MLKD01000001">
    <property type="protein sequence ID" value="OQE31495.1"/>
    <property type="molecule type" value="Genomic_DNA"/>
</dbReference>
<evidence type="ECO:0000256" key="5">
    <source>
        <dbReference type="ARBA" id="ARBA00023008"/>
    </source>
</evidence>
<evidence type="ECO:0000256" key="1">
    <source>
        <dbReference type="ARBA" id="ARBA00010609"/>
    </source>
</evidence>
<evidence type="ECO:0000256" key="7">
    <source>
        <dbReference type="ARBA" id="ARBA00037814"/>
    </source>
</evidence>
<dbReference type="InterPro" id="IPR008972">
    <property type="entry name" value="Cupredoxin"/>
</dbReference>
<evidence type="ECO:0000313" key="14">
    <source>
        <dbReference type="Proteomes" id="UP000191285"/>
    </source>
</evidence>
<dbReference type="FunFam" id="2.60.40.420:FF:000022">
    <property type="entry name" value="FET5p Multicopper oxidase"/>
    <property type="match status" value="1"/>
</dbReference>
<evidence type="ECO:0000259" key="10">
    <source>
        <dbReference type="Pfam" id="PF00394"/>
    </source>
</evidence>
<dbReference type="OrthoDB" id="2121828at2759"/>
<dbReference type="SUPFAM" id="SSF49503">
    <property type="entry name" value="Cupredoxins"/>
    <property type="match status" value="3"/>
</dbReference>
<evidence type="ECO:0000259" key="12">
    <source>
        <dbReference type="Pfam" id="PF07732"/>
    </source>
</evidence>
<evidence type="ECO:0000313" key="13">
    <source>
        <dbReference type="EMBL" id="OQE31495.1"/>
    </source>
</evidence>
<dbReference type="PANTHER" id="PTHR11709">
    <property type="entry name" value="MULTI-COPPER OXIDASE"/>
    <property type="match status" value="1"/>
</dbReference>
<dbReference type="InterPro" id="IPR011707">
    <property type="entry name" value="Cu-oxidase-like_N"/>
</dbReference>
<keyword evidence="3 9" id="KW-0732">Signal</keyword>
<dbReference type="Pfam" id="PF07732">
    <property type="entry name" value="Cu-oxidase_3"/>
    <property type="match status" value="1"/>
</dbReference>
<dbReference type="InterPro" id="IPR001117">
    <property type="entry name" value="Cu-oxidase_2nd"/>
</dbReference>
<keyword evidence="5" id="KW-0186">Copper</keyword>
<sequence>MATSLAGLLLRLAALLCLFQCIQAKTITYDWNVTWVNANPDGLADRKVIGINGQWPLPVVEVDKGDRLVVNMYNGLGDKDTSIHWHGMFQNGTNGMDGASMVTQCPVPPGQSFTYNFTINQNGTYWYHCHTNNCYPDGYRQALIVHDKDAYYNDMYDKEYTLTMSDWYHELVEDIKWITLTNPTGAEPVPQAFLMNDTTSTSLPVDAGKTYLLHLINVGAFVAQYIYIEDHSFKVVEIDGVYTEPTEASILYIAVAQRYTILVETKNSTDKNYPIVMVADSELLDTIPSDLQLNSTSWLEYNKDADYPQAVMKVDQSSSLSPIDDTSLVPYDHMELLPDPDITIDVTVIMQDLADGAGYAFFNNISYTKPKVPSLYSVLSSGNYSTNDEIYGEYTHPTVLQKNQVVEIILNNGDTGSHPFHLHGHNFQVIDRAPAYGEHFYDYLNGDPVAYDPSNHEAFPQYPIRRDTIILPPQGYVVLRFVADNPGVWIFHCHIDWHLSQGLAMILVEAPEQIQEQEKVSSQAYDSCRAGGMAYEGNAAANTEDWLDLTGQNKQVDWLPSGFTTKGIVAMVFSCVSAFLGMAFISVYGATGIQAKKKETAVVNEGSASSDR</sequence>
<name>A0A1V6TYV4_9EURO</name>
<dbReference type="InterPro" id="IPR044130">
    <property type="entry name" value="CuRO_2_Fet3-like"/>
</dbReference>
<dbReference type="GO" id="GO:0005507">
    <property type="term" value="F:copper ion binding"/>
    <property type="evidence" value="ECO:0007669"/>
    <property type="project" value="InterPro"/>
</dbReference>
<dbReference type="PANTHER" id="PTHR11709:SF361">
    <property type="entry name" value="IRON TRANSPORT MULTICOPPER OXIDASE FET3"/>
    <property type="match status" value="1"/>
</dbReference>
<dbReference type="InterPro" id="IPR002355">
    <property type="entry name" value="Cu_oxidase_Cu_BS"/>
</dbReference>
<dbReference type="AlphaFoldDB" id="A0A1V6TYV4"/>
<evidence type="ECO:0000256" key="2">
    <source>
        <dbReference type="ARBA" id="ARBA00022723"/>
    </source>
</evidence>
<keyword evidence="2" id="KW-0479">Metal-binding</keyword>
<evidence type="ECO:0000256" key="8">
    <source>
        <dbReference type="SAM" id="Phobius"/>
    </source>
</evidence>
<feature type="domain" description="Plastocyanin-like" evidence="12">
    <location>
        <begin position="32"/>
        <end position="149"/>
    </location>
</feature>
<gene>
    <name evidence="13" type="ORF">PENSTE_c001G04650</name>
</gene>
<dbReference type="Pfam" id="PF07731">
    <property type="entry name" value="Cu-oxidase_2"/>
    <property type="match status" value="1"/>
</dbReference>
<evidence type="ECO:0000256" key="9">
    <source>
        <dbReference type="SAM" id="SignalP"/>
    </source>
</evidence>
<reference evidence="14" key="1">
    <citation type="journal article" date="2017" name="Nat. Microbiol.">
        <title>Global analysis of biosynthetic gene clusters reveals vast potential of secondary metabolite production in Penicillium species.</title>
        <authorList>
            <person name="Nielsen J.C."/>
            <person name="Grijseels S."/>
            <person name="Prigent S."/>
            <person name="Ji B."/>
            <person name="Dainat J."/>
            <person name="Nielsen K.F."/>
            <person name="Frisvad J.C."/>
            <person name="Workman M."/>
            <person name="Nielsen J."/>
        </authorList>
    </citation>
    <scope>NUCLEOTIDE SEQUENCE [LARGE SCALE GENOMIC DNA]</scope>
    <source>
        <strain evidence="14">IBT 24891</strain>
    </source>
</reference>
<keyword evidence="6" id="KW-0325">Glycoprotein</keyword>
<dbReference type="CDD" id="cd13851">
    <property type="entry name" value="CuRO_1_Fet3p"/>
    <property type="match status" value="1"/>
</dbReference>
<dbReference type="CDD" id="cd13877">
    <property type="entry name" value="CuRO_2_Fet3p_like"/>
    <property type="match status" value="1"/>
</dbReference>
<dbReference type="GO" id="GO:0033573">
    <property type="term" value="C:high-affinity iron permease complex"/>
    <property type="evidence" value="ECO:0007669"/>
    <property type="project" value="TreeGrafter"/>
</dbReference>
<comment type="subcellular location">
    <subcellularLocation>
        <location evidence="7">Cell membrane</location>
        <topology evidence="7">Single-pass type I membrane protein</topology>
        <orientation evidence="7">Extracellular side</orientation>
    </subcellularLocation>
</comment>
<dbReference type="GO" id="GO:0033215">
    <property type="term" value="P:reductive iron assimilation"/>
    <property type="evidence" value="ECO:0007669"/>
    <property type="project" value="TreeGrafter"/>
</dbReference>
<evidence type="ECO:0008006" key="15">
    <source>
        <dbReference type="Google" id="ProtNLM"/>
    </source>
</evidence>
<dbReference type="Proteomes" id="UP000191285">
    <property type="component" value="Unassembled WGS sequence"/>
</dbReference>
<dbReference type="InterPro" id="IPR011706">
    <property type="entry name" value="Cu-oxidase_C"/>
</dbReference>
<keyword evidence="4" id="KW-0560">Oxidoreductase</keyword>
<dbReference type="PROSITE" id="PS00080">
    <property type="entry name" value="MULTICOPPER_OXIDASE2"/>
    <property type="match status" value="1"/>
</dbReference>
<feature type="signal peptide" evidence="9">
    <location>
        <begin position="1"/>
        <end position="24"/>
    </location>
</feature>
<evidence type="ECO:0000256" key="6">
    <source>
        <dbReference type="ARBA" id="ARBA00023180"/>
    </source>
</evidence>
<evidence type="ECO:0000256" key="3">
    <source>
        <dbReference type="ARBA" id="ARBA00022729"/>
    </source>
</evidence>
<proteinExistence type="inferred from homology"/>
<dbReference type="Gene3D" id="2.60.40.420">
    <property type="entry name" value="Cupredoxins - blue copper proteins"/>
    <property type="match status" value="3"/>
</dbReference>
<dbReference type="STRING" id="303698.A0A1V6TYV4"/>
<dbReference type="FunFam" id="2.60.40.420:FF:000024">
    <property type="entry name" value="FET5p Multicopper oxidase"/>
    <property type="match status" value="1"/>
</dbReference>
<dbReference type="CDD" id="cd13899">
    <property type="entry name" value="CuRO_3_Fet3p"/>
    <property type="match status" value="1"/>
</dbReference>
<feature type="transmembrane region" description="Helical" evidence="8">
    <location>
        <begin position="568"/>
        <end position="590"/>
    </location>
</feature>
<feature type="domain" description="Plastocyanin-like" evidence="11">
    <location>
        <begin position="367"/>
        <end position="512"/>
    </location>
</feature>
<comment type="caution">
    <text evidence="13">The sequence shown here is derived from an EMBL/GenBank/DDBJ whole genome shotgun (WGS) entry which is preliminary data.</text>
</comment>